<sequence>MKYCFLITCLLFCLHGFGQNVNNNKLYKSRADAMFQKIWHHYRIQKYAGLFSEYYPSGGTVSLDYFQGAKVDEKPVSFLWPFSGMFSAANVLVRYPELKPKYSKYLDSLTVGVSAYRDTTRVPVGYQAYPATLEKSDRYYDDNALVCIDYLEAYLNTKDKKYIVKAKEVFEFILSGWDEHLGGGVYWLEGHKDQKPACSNGMSTLAALKLYQCTNDTLYLNWGKKFYNWMHDTLRNPQGIYYNDVKMDGKPNKVYYTYNTGSMIESAVLLYSFTKESKYLQEAEIVAESSYQFFSDKNKASGMHFNIDLPWFVTVLFRGYEALYHVNHNPVYINAVAMDLDTAWTHTADGNGFLSAKWSQDEAAKKKPKWLLDQACIAELYARMSALNIKNK</sequence>
<dbReference type="EMBL" id="RBEE01000026">
    <property type="protein sequence ID" value="RNL51818.1"/>
    <property type="molecule type" value="Genomic_DNA"/>
</dbReference>
<dbReference type="AlphaFoldDB" id="A0A3N0BSK7"/>
<dbReference type="PANTHER" id="PTHR47791">
    <property type="entry name" value="MEIOTICALLY UP-REGULATED GENE 191 PROTEIN"/>
    <property type="match status" value="1"/>
</dbReference>
<dbReference type="PANTHER" id="PTHR47791:SF4">
    <property type="entry name" value="(PUTATIVE SECRETED PROTEIN)-RELATED"/>
    <property type="match status" value="1"/>
</dbReference>
<gene>
    <name evidence="1" type="ORF">D7004_13830</name>
</gene>
<dbReference type="InterPro" id="IPR005198">
    <property type="entry name" value="Glyco_hydro_76"/>
</dbReference>
<dbReference type="InterPro" id="IPR008928">
    <property type="entry name" value="6-hairpin_glycosidase_sf"/>
</dbReference>
<evidence type="ECO:0000313" key="1">
    <source>
        <dbReference type="EMBL" id="RNL51818.1"/>
    </source>
</evidence>
<keyword evidence="2" id="KW-1185">Reference proteome</keyword>
<evidence type="ECO:0000313" key="2">
    <source>
        <dbReference type="Proteomes" id="UP000274046"/>
    </source>
</evidence>
<dbReference type="Proteomes" id="UP000274046">
    <property type="component" value="Unassembled WGS sequence"/>
</dbReference>
<name>A0A3N0BSK7_9SPHI</name>
<protein>
    <submittedName>
        <fullName evidence="1">Hydrolase</fullName>
    </submittedName>
</protein>
<dbReference type="Gene3D" id="1.50.10.20">
    <property type="match status" value="1"/>
</dbReference>
<proteinExistence type="predicted"/>
<comment type="caution">
    <text evidence="1">The sequence shown here is derived from an EMBL/GenBank/DDBJ whole genome shotgun (WGS) entry which is preliminary data.</text>
</comment>
<organism evidence="1 2">
    <name type="scientific">Pedobacter jejuensis</name>
    <dbReference type="NCBI Taxonomy" id="1268550"/>
    <lineage>
        <taxon>Bacteria</taxon>
        <taxon>Pseudomonadati</taxon>
        <taxon>Bacteroidota</taxon>
        <taxon>Sphingobacteriia</taxon>
        <taxon>Sphingobacteriales</taxon>
        <taxon>Sphingobacteriaceae</taxon>
        <taxon>Pedobacter</taxon>
    </lineage>
</organism>
<dbReference type="InterPro" id="IPR014512">
    <property type="entry name" value="O_gly_hydro"/>
</dbReference>
<dbReference type="PIRSF" id="PIRSF021505">
    <property type="entry name" value="O_gly_hdrol"/>
    <property type="match status" value="1"/>
</dbReference>
<dbReference type="SUPFAM" id="SSF48208">
    <property type="entry name" value="Six-hairpin glycosidases"/>
    <property type="match status" value="1"/>
</dbReference>
<dbReference type="OrthoDB" id="2505409at2"/>
<dbReference type="Pfam" id="PF03663">
    <property type="entry name" value="Glyco_hydro_76"/>
    <property type="match status" value="1"/>
</dbReference>
<reference evidence="1 2" key="1">
    <citation type="submission" date="2018-10" db="EMBL/GenBank/DDBJ databases">
        <title>Genome sequencing of Pedobacter jejuensis TNB23.</title>
        <authorList>
            <person name="Cho Y.-J."/>
            <person name="Cho A."/>
            <person name="Kim O.-S."/>
        </authorList>
    </citation>
    <scope>NUCLEOTIDE SEQUENCE [LARGE SCALE GENOMIC DNA]</scope>
    <source>
        <strain evidence="1 2">TNB23</strain>
    </source>
</reference>
<keyword evidence="1" id="KW-0378">Hydrolase</keyword>
<dbReference type="InterPro" id="IPR053169">
    <property type="entry name" value="MUG_Protein"/>
</dbReference>
<dbReference type="GO" id="GO:0016787">
    <property type="term" value="F:hydrolase activity"/>
    <property type="evidence" value="ECO:0007669"/>
    <property type="project" value="UniProtKB-KW"/>
</dbReference>
<dbReference type="RefSeq" id="WP_123206461.1">
    <property type="nucleotide sequence ID" value="NZ_RBEE01000026.1"/>
</dbReference>
<dbReference type="GO" id="GO:0005975">
    <property type="term" value="P:carbohydrate metabolic process"/>
    <property type="evidence" value="ECO:0007669"/>
    <property type="project" value="InterPro"/>
</dbReference>
<accession>A0A3N0BSK7</accession>